<keyword evidence="3" id="KW-1185">Reference proteome</keyword>
<dbReference type="PANTHER" id="PTHR48219">
    <property type="entry name" value="VACUOLAR PROTEIN SORTING-ASSOCIATED PROTEIN 62-RELATED"/>
    <property type="match status" value="1"/>
</dbReference>
<evidence type="ECO:0000313" key="2">
    <source>
        <dbReference type="EMBL" id="MBV4460809.1"/>
    </source>
</evidence>
<protein>
    <submittedName>
        <fullName evidence="2">Vps62-related protein</fullName>
    </submittedName>
</protein>
<dbReference type="Proteomes" id="UP000765224">
    <property type="component" value="Unassembled WGS sequence"/>
</dbReference>
<evidence type="ECO:0000313" key="3">
    <source>
        <dbReference type="Proteomes" id="UP000765224"/>
    </source>
</evidence>
<accession>A0ABS6PK14</accession>
<dbReference type="InterPro" id="IPR009291">
    <property type="entry name" value="Vps62"/>
</dbReference>
<proteinExistence type="predicted"/>
<organism evidence="2 3">
    <name type="scientific">Pseudomonas ekonensis</name>
    <dbReference type="NCBI Taxonomy" id="2842353"/>
    <lineage>
        <taxon>Bacteria</taxon>
        <taxon>Pseudomonadati</taxon>
        <taxon>Pseudomonadota</taxon>
        <taxon>Gammaproteobacteria</taxon>
        <taxon>Pseudomonadales</taxon>
        <taxon>Pseudomonadaceae</taxon>
        <taxon>Pseudomonas</taxon>
    </lineage>
</organism>
<dbReference type="RefSeq" id="WP_217894053.1">
    <property type="nucleotide sequence ID" value="NZ_JAHSTS010000002.1"/>
</dbReference>
<reference evidence="2 3" key="1">
    <citation type="submission" date="2021-06" db="EMBL/GenBank/DDBJ databases">
        <title>Updating the genus Pseudomonas: Description of 43 new species and partition of the Pseudomonas putida group.</title>
        <authorList>
            <person name="Girard L."/>
            <person name="Lood C."/>
            <person name="Vandamme P."/>
            <person name="Rokni-Zadeh H."/>
            <person name="Van Noort V."/>
            <person name="Hofte M."/>
            <person name="Lavigne R."/>
            <person name="De Mot R."/>
        </authorList>
    </citation>
    <scope>NUCLEOTIDE SEQUENCE [LARGE SCALE GENOMIC DNA]</scope>
    <source>
        <strain evidence="2 3">COR58</strain>
    </source>
</reference>
<gene>
    <name evidence="2" type="ORF">KVG96_22875</name>
</gene>
<dbReference type="PANTHER" id="PTHR48219:SF2">
    <property type="entry name" value="VACUOLAR PROTEIN SORTING-ASSOCIATED PROTEIN 62"/>
    <property type="match status" value="1"/>
</dbReference>
<evidence type="ECO:0000256" key="1">
    <source>
        <dbReference type="SAM" id="MobiDB-lite"/>
    </source>
</evidence>
<comment type="caution">
    <text evidence="2">The sequence shown here is derived from an EMBL/GenBank/DDBJ whole genome shotgun (WGS) entry which is preliminary data.</text>
</comment>
<dbReference type="Pfam" id="PF06101">
    <property type="entry name" value="Vps62"/>
    <property type="match status" value="1"/>
</dbReference>
<sequence length="459" mass="50294">MNTHEDTASPIRQMRPLRFDNLLINFTTEFYRVWDTQGSRAKPAAIWRPTPVPDLLPGYFPLGDVIVADLDNINGAHVVAVVCEAEAGGTDPAQGKALSQPVDYELIWSDSGTKSKKDGSLWRPVPPQGYVALGSVCSNDHEKPSLNAIRCVRTDLVVVSSADELIWNDKGSGAKLSFSAWSITPPHAPAGEIHLAPGTFAGNDSYSRPELGRPTYSLRVPIALQVSPQPTAPELTGELPARQVEPAKLTHTARLPWFTVKDPLLSPLEQLRHSPCYRLERTDQYRLIGHGRNPDSQRRTFRWTAPRAQRAAHLKTLAGLTTVEFGQQWPTGAPTPLRFSARLDEDFAQCGMQANEWFNERPLEVVTLAAGKRSVAAYLVQSNYTLLREDGKPVADTVSYTDGNRLHLCEHSPEETAFTCPSTPATAGQPLIETPPAAEEPRIEPAPTPDVPDATDTAP</sequence>
<feature type="region of interest" description="Disordered" evidence="1">
    <location>
        <begin position="417"/>
        <end position="459"/>
    </location>
</feature>
<dbReference type="EMBL" id="JAHSTS010000002">
    <property type="protein sequence ID" value="MBV4460809.1"/>
    <property type="molecule type" value="Genomic_DNA"/>
</dbReference>
<name>A0ABS6PK14_9PSED</name>